<feature type="region of interest" description="Disordered" evidence="1">
    <location>
        <begin position="2500"/>
        <end position="2531"/>
    </location>
</feature>
<keyword evidence="4" id="KW-1185">Reference proteome</keyword>
<feature type="region of interest" description="Disordered" evidence="1">
    <location>
        <begin position="106"/>
        <end position="130"/>
    </location>
</feature>
<dbReference type="Gene3D" id="2.30.30.490">
    <property type="match status" value="1"/>
</dbReference>
<feature type="compositionally biased region" description="Basic and acidic residues" evidence="1">
    <location>
        <begin position="1221"/>
        <end position="1230"/>
    </location>
</feature>
<feature type="compositionally biased region" description="Basic residues" evidence="1">
    <location>
        <begin position="1701"/>
        <end position="1717"/>
    </location>
</feature>
<feature type="compositionally biased region" description="Polar residues" evidence="1">
    <location>
        <begin position="532"/>
        <end position="541"/>
    </location>
</feature>
<feature type="compositionally biased region" description="Acidic residues" evidence="1">
    <location>
        <begin position="2461"/>
        <end position="2476"/>
    </location>
</feature>
<gene>
    <name evidence="3" type="primary">BAHCC1</name>
    <name evidence="3" type="synonym">LOC109869895</name>
</gene>
<feature type="region of interest" description="Disordered" evidence="1">
    <location>
        <begin position="405"/>
        <end position="424"/>
    </location>
</feature>
<protein>
    <submittedName>
        <fullName evidence="3">BAH domain and coiled-coil containing 1</fullName>
    </submittedName>
</protein>
<feature type="region of interest" description="Disordered" evidence="1">
    <location>
        <begin position="1372"/>
        <end position="1482"/>
    </location>
</feature>
<feature type="region of interest" description="Disordered" evidence="1">
    <location>
        <begin position="434"/>
        <end position="622"/>
    </location>
</feature>
<feature type="region of interest" description="Disordered" evidence="1">
    <location>
        <begin position="1640"/>
        <end position="1989"/>
    </location>
</feature>
<feature type="compositionally biased region" description="Gly residues" evidence="1">
    <location>
        <begin position="510"/>
        <end position="520"/>
    </location>
</feature>
<accession>A0A8C7DTK0</accession>
<feature type="compositionally biased region" description="Basic and acidic residues" evidence="1">
    <location>
        <begin position="1752"/>
        <end position="1766"/>
    </location>
</feature>
<reference evidence="3" key="2">
    <citation type="submission" date="2025-09" db="UniProtKB">
        <authorList>
            <consortium name="Ensembl"/>
        </authorList>
    </citation>
    <scope>IDENTIFICATION</scope>
</reference>
<reference evidence="3" key="1">
    <citation type="submission" date="2025-08" db="UniProtKB">
        <authorList>
            <consortium name="Ensembl"/>
        </authorList>
    </citation>
    <scope>IDENTIFICATION</scope>
</reference>
<feature type="compositionally biased region" description="Gly residues" evidence="1">
    <location>
        <begin position="349"/>
        <end position="366"/>
    </location>
</feature>
<dbReference type="InterPro" id="IPR001025">
    <property type="entry name" value="BAH_dom"/>
</dbReference>
<feature type="compositionally biased region" description="Basic and acidic residues" evidence="1">
    <location>
        <begin position="237"/>
        <end position="264"/>
    </location>
</feature>
<feature type="compositionally biased region" description="Low complexity" evidence="1">
    <location>
        <begin position="776"/>
        <end position="786"/>
    </location>
</feature>
<dbReference type="SMART" id="SM00439">
    <property type="entry name" value="BAH"/>
    <property type="match status" value="1"/>
</dbReference>
<feature type="compositionally biased region" description="Low complexity" evidence="1">
    <location>
        <begin position="802"/>
        <end position="811"/>
    </location>
</feature>
<name>A0A8C7DTK0_ONCKI</name>
<feature type="region of interest" description="Disordered" evidence="1">
    <location>
        <begin position="635"/>
        <end position="912"/>
    </location>
</feature>
<feature type="compositionally biased region" description="Polar residues" evidence="1">
    <location>
        <begin position="761"/>
        <end position="775"/>
    </location>
</feature>
<feature type="compositionally biased region" description="Basic residues" evidence="1">
    <location>
        <begin position="1661"/>
        <end position="1674"/>
    </location>
</feature>
<feature type="compositionally biased region" description="Low complexity" evidence="1">
    <location>
        <begin position="542"/>
        <end position="555"/>
    </location>
</feature>
<dbReference type="Proteomes" id="UP000694557">
    <property type="component" value="Unassembled WGS sequence"/>
</dbReference>
<feature type="compositionally biased region" description="Low complexity" evidence="1">
    <location>
        <begin position="713"/>
        <end position="723"/>
    </location>
</feature>
<feature type="compositionally biased region" description="Polar residues" evidence="1">
    <location>
        <begin position="2610"/>
        <end position="2622"/>
    </location>
</feature>
<feature type="compositionally biased region" description="Pro residues" evidence="1">
    <location>
        <begin position="413"/>
        <end position="422"/>
    </location>
</feature>
<feature type="compositionally biased region" description="Low complexity" evidence="1">
    <location>
        <begin position="1194"/>
        <end position="1217"/>
    </location>
</feature>
<proteinExistence type="predicted"/>
<dbReference type="PANTHER" id="PTHR12505">
    <property type="entry name" value="PHD FINGER TRANSCRIPTION FACTOR"/>
    <property type="match status" value="1"/>
</dbReference>
<feature type="compositionally biased region" description="Basic residues" evidence="1">
    <location>
        <begin position="1979"/>
        <end position="1988"/>
    </location>
</feature>
<feature type="compositionally biased region" description="Basic residues" evidence="1">
    <location>
        <begin position="1783"/>
        <end position="1793"/>
    </location>
</feature>
<feature type="region of interest" description="Disordered" evidence="1">
    <location>
        <begin position="2543"/>
        <end position="2578"/>
    </location>
</feature>
<feature type="compositionally biased region" description="Acidic residues" evidence="1">
    <location>
        <begin position="1826"/>
        <end position="1835"/>
    </location>
</feature>
<feature type="compositionally biased region" description="Gly residues" evidence="1">
    <location>
        <begin position="225"/>
        <end position="234"/>
    </location>
</feature>
<evidence type="ECO:0000259" key="2">
    <source>
        <dbReference type="PROSITE" id="PS51038"/>
    </source>
</evidence>
<dbReference type="InterPro" id="IPR043151">
    <property type="entry name" value="BAH_sf"/>
</dbReference>
<feature type="region of interest" description="Disordered" evidence="1">
    <location>
        <begin position="2173"/>
        <end position="2245"/>
    </location>
</feature>
<feature type="compositionally biased region" description="Basic and acidic residues" evidence="1">
    <location>
        <begin position="1431"/>
        <end position="1456"/>
    </location>
</feature>
<dbReference type="InterPro" id="IPR056841">
    <property type="entry name" value="TNRC18_BAHCC1-like_SH3"/>
</dbReference>
<feature type="compositionally biased region" description="Basic residues" evidence="1">
    <location>
        <begin position="265"/>
        <end position="274"/>
    </location>
</feature>
<feature type="domain" description="BAH" evidence="2">
    <location>
        <begin position="2715"/>
        <end position="2836"/>
    </location>
</feature>
<dbReference type="Pfam" id="PF01426">
    <property type="entry name" value="BAH"/>
    <property type="match status" value="1"/>
</dbReference>
<feature type="compositionally biased region" description="Polar residues" evidence="1">
    <location>
        <begin position="1810"/>
        <end position="1825"/>
    </location>
</feature>
<feature type="compositionally biased region" description="Pro residues" evidence="1">
    <location>
        <begin position="837"/>
        <end position="847"/>
    </location>
</feature>
<dbReference type="Pfam" id="PF24912">
    <property type="entry name" value="SH3_TNRC18"/>
    <property type="match status" value="1"/>
</dbReference>
<dbReference type="CDD" id="cd04714">
    <property type="entry name" value="BAH_BAHCC1"/>
    <property type="match status" value="1"/>
</dbReference>
<feature type="region of interest" description="Disordered" evidence="1">
    <location>
        <begin position="1110"/>
        <end position="1250"/>
    </location>
</feature>
<dbReference type="PANTHER" id="PTHR12505:SF22">
    <property type="entry name" value="BAH AND COILED-COIL DOMAIN-CONTAINING PROTEIN 1"/>
    <property type="match status" value="1"/>
</dbReference>
<feature type="compositionally biased region" description="Polar residues" evidence="1">
    <location>
        <begin position="2552"/>
        <end position="2567"/>
    </location>
</feature>
<dbReference type="Ensembl" id="ENSOKIT00005025714.1">
    <property type="protein sequence ID" value="ENSOKIP00005024258.1"/>
    <property type="gene ID" value="ENSOKIG00005010601.1"/>
</dbReference>
<organism evidence="3 4">
    <name type="scientific">Oncorhynchus kisutch</name>
    <name type="common">Coho salmon</name>
    <name type="synonym">Salmo kisutch</name>
    <dbReference type="NCBI Taxonomy" id="8019"/>
    <lineage>
        <taxon>Eukaryota</taxon>
        <taxon>Metazoa</taxon>
        <taxon>Chordata</taxon>
        <taxon>Craniata</taxon>
        <taxon>Vertebrata</taxon>
        <taxon>Euteleostomi</taxon>
        <taxon>Actinopterygii</taxon>
        <taxon>Neopterygii</taxon>
        <taxon>Teleostei</taxon>
        <taxon>Protacanthopterygii</taxon>
        <taxon>Salmoniformes</taxon>
        <taxon>Salmonidae</taxon>
        <taxon>Salmoninae</taxon>
        <taxon>Oncorhynchus</taxon>
    </lineage>
</organism>
<feature type="compositionally biased region" description="Low complexity" evidence="1">
    <location>
        <begin position="580"/>
        <end position="590"/>
    </location>
</feature>
<feature type="compositionally biased region" description="Basic and acidic residues" evidence="1">
    <location>
        <begin position="745"/>
        <end position="760"/>
    </location>
</feature>
<evidence type="ECO:0000313" key="3">
    <source>
        <dbReference type="Ensembl" id="ENSOKIP00005024258.1"/>
    </source>
</evidence>
<dbReference type="InterPro" id="IPR052429">
    <property type="entry name" value="BAH_domain_protein"/>
</dbReference>
<feature type="region of interest" description="Disordered" evidence="1">
    <location>
        <begin position="2364"/>
        <end position="2393"/>
    </location>
</feature>
<feature type="compositionally biased region" description="Gly residues" evidence="1">
    <location>
        <begin position="492"/>
        <end position="501"/>
    </location>
</feature>
<feature type="compositionally biased region" description="Basic and acidic residues" evidence="1">
    <location>
        <begin position="303"/>
        <end position="313"/>
    </location>
</feature>
<feature type="compositionally biased region" description="Polar residues" evidence="1">
    <location>
        <begin position="1161"/>
        <end position="1187"/>
    </location>
</feature>
<dbReference type="GO" id="GO:0003682">
    <property type="term" value="F:chromatin binding"/>
    <property type="evidence" value="ECO:0007669"/>
    <property type="project" value="InterPro"/>
</dbReference>
<feature type="compositionally biased region" description="Polar residues" evidence="1">
    <location>
        <begin position="2630"/>
        <end position="2651"/>
    </location>
</feature>
<feature type="compositionally biased region" description="Low complexity" evidence="1">
    <location>
        <begin position="2229"/>
        <end position="2245"/>
    </location>
</feature>
<feature type="region of interest" description="Disordered" evidence="1">
    <location>
        <begin position="2591"/>
        <end position="2694"/>
    </location>
</feature>
<feature type="region of interest" description="Disordered" evidence="1">
    <location>
        <begin position="196"/>
        <end position="392"/>
    </location>
</feature>
<dbReference type="InterPro" id="IPR048924">
    <property type="entry name" value="BAHCC1-like_Tudor"/>
</dbReference>
<dbReference type="PROSITE" id="PS51038">
    <property type="entry name" value="BAH"/>
    <property type="match status" value="1"/>
</dbReference>
<sequence>MQDDLSEVHKRDYCIWEAFDASGFSSGLGDLFLLDRMESRDFAPPHHLLTERGALVHHAASRITPGGHSTVQHPAHFQPGKYYPSHISMAPHSGASFMGSFLASSLGSPQSHPSGPPASPSSPSYRGVPHSSASPIWFPHSHEGYPRYSGGLTSPFLPMSHLDHHSNSSVLYGQHRFYDTQKDHFYLRSLPSQPPLLSTNHSLPPLSRTAPGHPLGSCSRETDSGEGGGGGGGSQKSSKEPGMVEKSVSRERSSSKERPQESKERHHHHHHQHQPHALSHPHFLPTHIGEEDHRHKTPNLPTEYRDDSAKHGNDPLNQGAKHMTNCAQLSKLSNGDSGSGSKAASLNSCGGGGEGGNRPQGSGSGGARRCSKEGGVSGEMRISETVPSSSSDCLRRAAMMGPHNPHAMASYSMPPPPPPPLHMGPAVGGGWLHHPHHPHHPHPEFYCPPPPAPLTLTPPKDRGSGREAKGSGPTYVPSVGPFGDMGSPDCRGAGGGVGGSGAKDVKGAEKSGGGGRGGGSSESLHSLLNPHHPQSSNCQRKPSSQTQQPQPHQQQLGYGKADKPPDWNQNHKYNQHHHSQNNQPKSQPQPHTSNPQSHHPNPKPGPRSCSLEASSSRGDLEVLEVYRPSLPLEAQSAYPGVGHHATKTGPYASTPPFRDCSHSAPPEGKGGSGGRAQRVGQKVARIKHQQHSSHGSGSGSDGSGTERGREGGRQSQNQNGESGVVMGYGVQTPPTLHPWGVLRGPQEDERRMSPHTESYPDNRTQNPHDQQQSMTSPHPSHPHSSPNPEGESSAMKNLMNYSSQQPLLLSQRSPFGGLGCLKQGGEKGVKGGRPSAPQDPPKQPLPPRRGSTSEGERMDGGGRGGREAGETHGEGEVRQPPVGIAVAVARQKEPPQRTSDTPPGHSRQGRVLPSIKGMSRSVYPLGREAEERKRMTEEQLSLHHLDRDRELLIRENKERGEFARIHPSSSCHGDLTSHLLVPGGASQLGGDPSAHAHHHWMQRTGSPSLWMGHSYGLSHAALHQSMGPGFGPGLPSPLQPVLPLSQDPSGSLVVLPSEPGAHHHLDVMDQSALWPSVYGARGPSPHMQHHAVYSRSPFLRQQELYALQHQHHQQQHRAMEHLHRQHTLSQRKAEDTTITIDDPPLHDTSRTSRAAKPFSHTPPSKTAPPSQGVCPSSRQAPCCNSPSRRTHPQNRLNPAPSPAAAAPRSPALSPAPSHLLKGAERGERGEGQPPQDYPQSLEPDLPPGYTYPEITMGYKAGPSPEEARLAEHADLEVEPAEPCPKPCPHTVRIVEDEEAKPENKENGCKVVESSGVVEREREGAEVVGQSVSEPPLFGSGVKTLEMAPFPAQVSTSATSPAILPAPSLAPVSASEDAQKGEVSVGGLVQPAGLKDPQPAQAKKDEKEESSAELKNNHLPDCTVSLPLELTGHGEEEREKGDDVEEKEKEKEKEEVRMSTSEASVEILSSPRPSPAPTSASTLSDDPCIWSLELLIAAALCATRDACYPPVPPSNTLLPAPCPLPHRGMEILGELAELGILQRNREKERETGSEDVLTFDLRSLATLAAARSLELGGGATGTGEGQQCTVRRTLNLRRKCSWMPRHEPVCPVKAAMETMDEAELAMRVQLAEIQRRYKEKQRELAKLQRKHDHQKAETSHSPVRRRPGRPRKRKSTPGPSASDGPKRLRAEDEEAEGDGEKRRKRMTNHGFLKRRRGRPSLSSRLARRVTQLKQKAVAQRGAPSGGMHRHRVDPRPGAHANCRESDKAANTSSVQQDWAPNQGVRRRRRGRPKVKQGGPSTRVLRRVGEDSVNQEVNEGKSNSETSGQEEEDEGSYDSDKGTNDVKTTPPSSKDMPMNTAAIGPAPKLQANQKAKSKKERQGDDASMLSAELRMRGAPCTPRPATADRRRPELQEPQGARRGPVPNWRASSVGNSLEDSRGVQGPLAEAEMKSSEPQSILGQRRGCWLETETQREDTTRGRKSRKKQAKGRAVSRLLESFAADEGFRLDEESSFSEGEEEDMEHISHTRRAPAVLNCVLSREMLVDGLKVLISKEDELLYAARLHTLDLPDIFRVVIEGERGNRPRIYSLDQLLEEGVLDVRPQTEAILTAGMRVCAYWSERSRCLYPGYVHRGGLGEEEKEGSVMVEFDDGDRGRISLPNIRLLPPGYQIHCAEPSPALLSPGRRGRRSSTQDSTDKPTERPTNGETGGRSQERRPVGRPKKVKPGANSSSTTSESVTSGNTSSLSWPAKRLPVDFFLFNGTSRKTHRGGHQRDLGVFHHPATHPFAPPAPLKGIFRSPFEIDSFSSIANGYAGAFGTGTQRPVTTVMPLGLRDSVTMTTAPSNRKSSDRDRKQFLVKLDHEGVTSPKTKNGKALLRLGGGRGHKGPSEGVAGAPLRYIHPALVVKDRKKGGGESGVSRSELLLKGAPALRKGLPSSGLGGLGGEFGALDCPSDCPSSYSELDEDDDDDDDDDGDEDVARRRAAAAGAGRFLSRLSVCSSSSSSSSSSGSLSSSSLCSSDNDSSYSSDEEGSSSLLLHRALLQQQKHKHRQSLTSNRLTPDPSTNPKPNAASSASAQPHAYVAKAAMTITGGSKVRGSDRGEDRKEYTSKGRTNSSSNAAKNQTKRRDGSGSNTHIAIPNTHTSTPNTPASQPKPPKDHPAAKRQRMLSPDPHPNMSALLPGRQLWKWSGNPTQRRGLKGKARKLFYKAIVRGGETVHVGDCAVFLSPGRPQLPYVGRVESLWESWSSSMVVRVKWFYHPEETRLGKRHHDGKHALYQSSHEDENDVQTISHRCQVVNRAEYEHLIRRRKSGGGAQDLFYLAGTYEPTTGQLVSAEGVAIVP</sequence>
<feature type="compositionally biased region" description="Polar residues" evidence="1">
    <location>
        <begin position="1767"/>
        <end position="1778"/>
    </location>
</feature>
<feature type="compositionally biased region" description="Basic and acidic residues" evidence="1">
    <location>
        <begin position="2596"/>
        <end position="2609"/>
    </location>
</feature>
<evidence type="ECO:0000313" key="4">
    <source>
        <dbReference type="Proteomes" id="UP000694557"/>
    </source>
</evidence>
<feature type="compositionally biased region" description="Polar residues" evidence="1">
    <location>
        <begin position="325"/>
        <end position="347"/>
    </location>
</feature>
<dbReference type="Pfam" id="PF21744">
    <property type="entry name" value="BAHCC1-like_Tudor"/>
    <property type="match status" value="1"/>
</dbReference>
<feature type="compositionally biased region" description="Basic and acidic residues" evidence="1">
    <location>
        <begin position="459"/>
        <end position="469"/>
    </location>
</feature>
<feature type="compositionally biased region" description="Basic and acidic residues" evidence="1">
    <location>
        <begin position="1401"/>
        <end position="1417"/>
    </location>
</feature>
<feature type="region of interest" description="Disordered" evidence="1">
    <location>
        <begin position="2456"/>
        <end position="2476"/>
    </location>
</feature>
<feature type="compositionally biased region" description="Basic and acidic residues" evidence="1">
    <location>
        <begin position="854"/>
        <end position="877"/>
    </location>
</feature>
<evidence type="ECO:0000256" key="1">
    <source>
        <dbReference type="SAM" id="MobiDB-lite"/>
    </source>
</evidence>
<dbReference type="Gene3D" id="2.30.30.140">
    <property type="match status" value="1"/>
</dbReference>
<dbReference type="GeneTree" id="ENSGT00940000160116"/>